<keyword evidence="2" id="KW-1185">Reference proteome</keyword>
<evidence type="ECO:0000313" key="1">
    <source>
        <dbReference type="EMBL" id="PWN54503.1"/>
    </source>
</evidence>
<proteinExistence type="predicted"/>
<dbReference type="EMBL" id="KZ819683">
    <property type="protein sequence ID" value="PWN54503.1"/>
    <property type="molecule type" value="Genomic_DNA"/>
</dbReference>
<accession>A0ACD0P8L2</accession>
<gene>
    <name evidence="1" type="ORF">IE53DRAFT_1644</name>
</gene>
<sequence length="364" mass="40931">MSTILGLKSTPYPLDPPGASTAQLLSAPYPPYPSYPLFSRVISQRFYEATLNPLLPFCFSIAYYVISHTANALVRKSGSRDLTKGETASARIIRSLVILHNAALAIYSGWTWLNMFPLVVDFFLQGWRASGFEGVKLALCSMPTNQINLGRYTYLFYMSKYYEVVDSIILLIKGKKISNLQSYHHAGAIICMWVATRYQSQPVWVFCVFNSFVHTLMYSYYLCSAMHWPFPKTLKRNLTTLQIAQIASGTVLTNLYLLTRLDPSLVARGYLYNRVSPIWSADHNNLSVYAMSRATSSDPQTCLQTVGAEVALHVNTLYMAPLLVLFFRFFTRSYLSGAPGKRGQRGEKKSVVTIAQENGHPKAE</sequence>
<protein>
    <submittedName>
        <fullName evidence="1">Uncharacterized protein</fullName>
    </submittedName>
</protein>
<reference evidence="1 2" key="1">
    <citation type="journal article" date="2018" name="Mol. Biol. Evol.">
        <title>Broad Genomic Sampling Reveals a Smut Pathogenic Ancestry of the Fungal Clade Ustilaginomycotina.</title>
        <authorList>
            <person name="Kijpornyongpan T."/>
            <person name="Mondo S.J."/>
            <person name="Barry K."/>
            <person name="Sandor L."/>
            <person name="Lee J."/>
            <person name="Lipzen A."/>
            <person name="Pangilinan J."/>
            <person name="LaButti K."/>
            <person name="Hainaut M."/>
            <person name="Henrissat B."/>
            <person name="Grigoriev I.V."/>
            <person name="Spatafora J.W."/>
            <person name="Aime M.C."/>
        </authorList>
    </citation>
    <scope>NUCLEOTIDE SEQUENCE [LARGE SCALE GENOMIC DNA]</scope>
    <source>
        <strain evidence="1 2">SA 807</strain>
    </source>
</reference>
<evidence type="ECO:0000313" key="2">
    <source>
        <dbReference type="Proteomes" id="UP000245626"/>
    </source>
</evidence>
<organism evidence="1 2">
    <name type="scientific">Violaceomyces palustris</name>
    <dbReference type="NCBI Taxonomy" id="1673888"/>
    <lineage>
        <taxon>Eukaryota</taxon>
        <taxon>Fungi</taxon>
        <taxon>Dikarya</taxon>
        <taxon>Basidiomycota</taxon>
        <taxon>Ustilaginomycotina</taxon>
        <taxon>Ustilaginomycetes</taxon>
        <taxon>Violaceomycetales</taxon>
        <taxon>Violaceomycetaceae</taxon>
        <taxon>Violaceomyces</taxon>
    </lineage>
</organism>
<dbReference type="Proteomes" id="UP000245626">
    <property type="component" value="Unassembled WGS sequence"/>
</dbReference>
<name>A0ACD0P8L2_9BASI</name>